<feature type="domain" description="DUF6570" evidence="3">
    <location>
        <begin position="122"/>
        <end position="254"/>
    </location>
</feature>
<feature type="domain" description="Helitron helicase-like" evidence="2">
    <location>
        <begin position="380"/>
        <end position="519"/>
    </location>
</feature>
<protein>
    <submittedName>
        <fullName evidence="4">Uncharacterized protein</fullName>
    </submittedName>
</protein>
<evidence type="ECO:0000259" key="2">
    <source>
        <dbReference type="Pfam" id="PF14214"/>
    </source>
</evidence>
<evidence type="ECO:0000256" key="1">
    <source>
        <dbReference type="SAM" id="MobiDB-lite"/>
    </source>
</evidence>
<sequence>MEYTCRRSGQRAHVLTHFEIIVARVAARAHWLDTCDSPLEWESSFEIPTDAYPPRPTTMLDIARAMKGYCNPTTYDMSLLEEFGCTRLERHTTADPIRELKGPVVDSSVSDVCSDCASSLKRGRRPKLALANRLWLGSVPACLQGLTLGECALIARVRYNRVVVRVAKGHAKMMANVISFEHPSKKIYERLPIAKPELSDVLSILYTGIEPPSEDDLKRTPVLVRRNKVKVALEWLKLNHKDYTDLSIDYDTLNSYELDDIPIGLLSKDVPDAEGNVLAASKSMFDTEYEQGTEDGPCPFVVNGLTSERHGQMTTSQRKVAALQHLKNGGTTLAIGHGPPQSIYNNPSLYPQMFPWLFPYGYGGVDQEEHTSFLSREIHVKWLAMYHDKRFQEDTGFLMVALNHTLIRQSSKGSFISMNRNNFGRVAEAIDKLDPGALLSIAERLQNGGRFFPKNAEEKKCSVLMDQLDVVGGHVAGSLARKKYQRGEIWSLINYLNAPAWFITISPADSKHPLCVHWASHDVEFKPEIKGYKERQDPHNPKSRCVRSFLPPPGQPLHQAHMRLGRRRS</sequence>
<evidence type="ECO:0000259" key="3">
    <source>
        <dbReference type="Pfam" id="PF20209"/>
    </source>
</evidence>
<dbReference type="InterPro" id="IPR046700">
    <property type="entry name" value="DUF6570"/>
</dbReference>
<accession>A0A8H6M2A2</accession>
<dbReference type="OrthoDB" id="3221862at2759"/>
<dbReference type="Pfam" id="PF20209">
    <property type="entry name" value="DUF6570"/>
    <property type="match status" value="1"/>
</dbReference>
<evidence type="ECO:0000313" key="4">
    <source>
        <dbReference type="EMBL" id="KAF6751805.1"/>
    </source>
</evidence>
<proteinExistence type="predicted"/>
<feature type="compositionally biased region" description="Basic residues" evidence="1">
    <location>
        <begin position="560"/>
        <end position="569"/>
    </location>
</feature>
<name>A0A8H6M2A2_9AGAR</name>
<gene>
    <name evidence="4" type="ORF">DFP72DRAFT_1070843</name>
</gene>
<dbReference type="EMBL" id="JACGCI010000047">
    <property type="protein sequence ID" value="KAF6751805.1"/>
    <property type="molecule type" value="Genomic_DNA"/>
</dbReference>
<dbReference type="InterPro" id="IPR025476">
    <property type="entry name" value="Helitron_helicase-like"/>
</dbReference>
<organism evidence="4 5">
    <name type="scientific">Ephemerocybe angulata</name>
    <dbReference type="NCBI Taxonomy" id="980116"/>
    <lineage>
        <taxon>Eukaryota</taxon>
        <taxon>Fungi</taxon>
        <taxon>Dikarya</taxon>
        <taxon>Basidiomycota</taxon>
        <taxon>Agaricomycotina</taxon>
        <taxon>Agaricomycetes</taxon>
        <taxon>Agaricomycetidae</taxon>
        <taxon>Agaricales</taxon>
        <taxon>Agaricineae</taxon>
        <taxon>Psathyrellaceae</taxon>
        <taxon>Ephemerocybe</taxon>
    </lineage>
</organism>
<dbReference type="Proteomes" id="UP000521943">
    <property type="component" value="Unassembled WGS sequence"/>
</dbReference>
<evidence type="ECO:0000313" key="5">
    <source>
        <dbReference type="Proteomes" id="UP000521943"/>
    </source>
</evidence>
<comment type="caution">
    <text evidence="4">The sequence shown here is derived from an EMBL/GenBank/DDBJ whole genome shotgun (WGS) entry which is preliminary data.</text>
</comment>
<feature type="compositionally biased region" description="Basic and acidic residues" evidence="1">
    <location>
        <begin position="531"/>
        <end position="540"/>
    </location>
</feature>
<dbReference type="Pfam" id="PF14214">
    <property type="entry name" value="Helitron_like_N"/>
    <property type="match status" value="1"/>
</dbReference>
<reference evidence="4 5" key="1">
    <citation type="submission" date="2020-07" db="EMBL/GenBank/DDBJ databases">
        <title>Comparative genomics of pyrophilous fungi reveals a link between fire events and developmental genes.</title>
        <authorList>
            <consortium name="DOE Joint Genome Institute"/>
            <person name="Steindorff A.S."/>
            <person name="Carver A."/>
            <person name="Calhoun S."/>
            <person name="Stillman K."/>
            <person name="Liu H."/>
            <person name="Lipzen A."/>
            <person name="Pangilinan J."/>
            <person name="Labutti K."/>
            <person name="Bruns T.D."/>
            <person name="Grigoriev I.V."/>
        </authorList>
    </citation>
    <scope>NUCLEOTIDE SEQUENCE [LARGE SCALE GENOMIC DNA]</scope>
    <source>
        <strain evidence="4 5">CBS 144469</strain>
    </source>
</reference>
<feature type="region of interest" description="Disordered" evidence="1">
    <location>
        <begin position="531"/>
        <end position="569"/>
    </location>
</feature>
<keyword evidence="5" id="KW-1185">Reference proteome</keyword>
<dbReference type="AlphaFoldDB" id="A0A8H6M2A2"/>